<evidence type="ECO:0000313" key="2">
    <source>
        <dbReference type="EMBL" id="OEE63325.1"/>
    </source>
</evidence>
<accession>A0A1E5CCY2</accession>
<evidence type="ECO:0008006" key="4">
    <source>
        <dbReference type="Google" id="ProtNLM"/>
    </source>
</evidence>
<protein>
    <recommendedName>
        <fullName evidence="4">Polysaccharide biosynthesis protein GumN</fullName>
    </recommendedName>
</protein>
<dbReference type="EMBL" id="AJWN02000023">
    <property type="protein sequence ID" value="OEE63325.1"/>
    <property type="molecule type" value="Genomic_DNA"/>
</dbReference>
<reference evidence="2 3" key="1">
    <citation type="journal article" date="2012" name="Science">
        <title>Ecological populations of bacteria act as socially cohesive units of antibiotic production and resistance.</title>
        <authorList>
            <person name="Cordero O.X."/>
            <person name="Wildschutte H."/>
            <person name="Kirkup B."/>
            <person name="Proehl S."/>
            <person name="Ngo L."/>
            <person name="Hussain F."/>
            <person name="Le Roux F."/>
            <person name="Mincer T."/>
            <person name="Polz M.F."/>
        </authorList>
    </citation>
    <scope>NUCLEOTIDE SEQUENCE [LARGE SCALE GENOMIC DNA]</scope>
    <source>
        <strain evidence="2 3">FF-454</strain>
    </source>
</reference>
<gene>
    <name evidence="2" type="ORF">A1OK_06855</name>
</gene>
<dbReference type="Pfam" id="PF01963">
    <property type="entry name" value="TraB_PrgY_gumN"/>
    <property type="match status" value="1"/>
</dbReference>
<dbReference type="InterPro" id="IPR047111">
    <property type="entry name" value="YbaP-like"/>
</dbReference>
<dbReference type="Proteomes" id="UP000095039">
    <property type="component" value="Unassembled WGS sequence"/>
</dbReference>
<evidence type="ECO:0000256" key="1">
    <source>
        <dbReference type="SAM" id="SignalP"/>
    </source>
</evidence>
<evidence type="ECO:0000313" key="3">
    <source>
        <dbReference type="Proteomes" id="UP000095039"/>
    </source>
</evidence>
<organism evidence="2 3">
    <name type="scientific">Enterovibrio norvegicus FF-454</name>
    <dbReference type="NCBI Taxonomy" id="1185651"/>
    <lineage>
        <taxon>Bacteria</taxon>
        <taxon>Pseudomonadati</taxon>
        <taxon>Pseudomonadota</taxon>
        <taxon>Gammaproteobacteria</taxon>
        <taxon>Vibrionales</taxon>
        <taxon>Vibrionaceae</taxon>
        <taxon>Enterovibrio</taxon>
    </lineage>
</organism>
<comment type="caution">
    <text evidence="2">The sequence shown here is derived from an EMBL/GenBank/DDBJ whole genome shotgun (WGS) entry which is preliminary data.</text>
</comment>
<dbReference type="RefSeq" id="WP_016959323.1">
    <property type="nucleotide sequence ID" value="NZ_AJWN02000023.1"/>
</dbReference>
<dbReference type="InterPro" id="IPR002816">
    <property type="entry name" value="TraB/PrgY/GumN_fam"/>
</dbReference>
<dbReference type="PANTHER" id="PTHR40590">
    <property type="entry name" value="CYTOPLASMIC PROTEIN-RELATED"/>
    <property type="match status" value="1"/>
</dbReference>
<proteinExistence type="predicted"/>
<dbReference type="AlphaFoldDB" id="A0A1E5CCY2"/>
<sequence length="295" mass="32702">MLKVITILISLFYCTYTAAEPTVWQAKKGQLTFVLMGSVHMGKPDFYPLPSSILDPFPHTTGLVVEADLNKDTQFEIPQGATTKSLLNKQELRRLTEIAKEIGVPEIALYNMPPWQAALAIQQAQSEQFELDATLGVDLHFLSLAQKKDIPIIAFETVQEQLDMIASMGKDGLPLLADTLNYWEDSKALLPCMFSAWESGDSQTMTAIVDDMMQEAGVLEHVIFTDRNENWVQQLSNTGRFTNGTYTVVVGALHFYGEEGLLALLESKGFTIESLTESRKADCDISALLSREGVS</sequence>
<keyword evidence="3" id="KW-1185">Reference proteome</keyword>
<dbReference type="CDD" id="cd14789">
    <property type="entry name" value="Tiki"/>
    <property type="match status" value="1"/>
</dbReference>
<dbReference type="PANTHER" id="PTHR40590:SF1">
    <property type="entry name" value="CYTOPLASMIC PROTEIN"/>
    <property type="match status" value="1"/>
</dbReference>
<name>A0A1E5CCY2_9GAMM</name>
<feature type="chain" id="PRO_5009172661" description="Polysaccharide biosynthesis protein GumN" evidence="1">
    <location>
        <begin position="20"/>
        <end position="295"/>
    </location>
</feature>
<keyword evidence="1" id="KW-0732">Signal</keyword>
<feature type="signal peptide" evidence="1">
    <location>
        <begin position="1"/>
        <end position="19"/>
    </location>
</feature>